<dbReference type="PANTHER" id="PTHR35399">
    <property type="entry name" value="SLR8030 PROTEIN"/>
    <property type="match status" value="1"/>
</dbReference>
<evidence type="ECO:0000313" key="2">
    <source>
        <dbReference type="Proteomes" id="UP000034228"/>
    </source>
</evidence>
<dbReference type="RefSeq" id="WP_046559221.1">
    <property type="nucleotide sequence ID" value="NZ_LAHO01000025.1"/>
</dbReference>
<name>A0A0M2V2L1_9GAMM</name>
<dbReference type="PATRIC" id="fig|336831.14.peg.2049"/>
<protein>
    <submittedName>
        <fullName evidence="1">Tat pathway signal protein</fullName>
    </submittedName>
</protein>
<evidence type="ECO:0000313" key="1">
    <source>
        <dbReference type="EMBL" id="KKO43880.1"/>
    </source>
</evidence>
<accession>A0A0M2V2L1</accession>
<dbReference type="OrthoDB" id="9801383at2"/>
<dbReference type="SUPFAM" id="SSF63829">
    <property type="entry name" value="Calcium-dependent phosphotriesterase"/>
    <property type="match status" value="1"/>
</dbReference>
<reference evidence="1 2" key="1">
    <citation type="submission" date="2015-03" db="EMBL/GenBank/DDBJ databases">
        <title>Draft genome sequences of two protease-producing strains of Arsukibacterium isolated from two cold and alkaline environments.</title>
        <authorList>
            <person name="Lylloff J.E."/>
            <person name="Skov L.B."/>
            <person name="Jepsen M."/>
            <person name="Hallin P.F."/>
            <person name="Sorensen S.J."/>
            <person name="Stougaard P."/>
            <person name="Glaring M.A."/>
        </authorList>
    </citation>
    <scope>NUCLEOTIDE SEQUENCE [LARGE SCALE GENOMIC DNA]</scope>
    <source>
        <strain evidence="1 2">GCM72</strain>
    </source>
</reference>
<keyword evidence="2" id="KW-1185">Reference proteome</keyword>
<dbReference type="EMBL" id="LAHO01000025">
    <property type="protein sequence ID" value="KKO43880.1"/>
    <property type="molecule type" value="Genomic_DNA"/>
</dbReference>
<dbReference type="PANTHER" id="PTHR35399:SF2">
    <property type="entry name" value="DUF839 DOMAIN-CONTAINING PROTEIN"/>
    <property type="match status" value="1"/>
</dbReference>
<sequence length="673" mass="72916">MTDSKTNASVSQLTIDNSGIDPVTNFSANPTFAAIMEGRMARRRFLKGSVGVAVASIIGSSLVACSSDNEPEPAPVVPPVTAVPLMGFAAIAANRLDTVTVPEGYSVSPFLAWGTPITGTYPAFLADASNSGAEQEMQIGMNHDGIHFFPIDQRSAGENSTEGLLVMNHEYVEPNVLHTAGPVLPRPADQVRKEIAGHGVSVVHVQRQSSGEWQLVNNSPFNRRITANTPMELSGPVRGHAKVLTKYSPDGSRTRGTINNCAHGVTPWGTYLTAEENWAGYFMNTDAQRPREHSRYGVRTDNGRYFWETATPGADQYQRFNASTLAAEATEDYRNEPNTFGWIVEIDPFNPDSMPQKRTALGRFAHEGIVFADAVEEQPLVAYSGDDARNEYIYKYVSNTPYYHNTAGGHLLNDGILYVARFNDDGSGDWLALDVTNADFMAKASAAGVVFSDQADVLLNTRLAADVAGATKMDRPEWGAVHPDTGEIYFALTNNTSRTEQQTDAANPRANNATGHIIRWHERDNAAAMAFDWDIFLLAGDVGTATPGTDLVLNADSHHASPDGLWFDPRGVLWIQTDMSGSQQSSGPFGNNQMLAADPVSREVKRFLVGPRECEVTGVIMTPDLKTMFVNIQHPGDRSAADNFTSNWPDGGSNRPRSATVVITKDDGGVIGS</sequence>
<proteinExistence type="predicted"/>
<dbReference type="AlphaFoldDB" id="A0A0M2V2L1"/>
<gene>
    <name evidence="1" type="ORF">WG68_18515</name>
</gene>
<comment type="caution">
    <text evidence="1">The sequence shown here is derived from an EMBL/GenBank/DDBJ whole genome shotgun (WGS) entry which is preliminary data.</text>
</comment>
<dbReference type="STRING" id="336831.WG68_18515"/>
<dbReference type="InterPro" id="IPR008557">
    <property type="entry name" value="PhoX"/>
</dbReference>
<dbReference type="Proteomes" id="UP000034228">
    <property type="component" value="Unassembled WGS sequence"/>
</dbReference>
<organism evidence="1 2">
    <name type="scientific">Arsukibacterium ikkense</name>
    <dbReference type="NCBI Taxonomy" id="336831"/>
    <lineage>
        <taxon>Bacteria</taxon>
        <taxon>Pseudomonadati</taxon>
        <taxon>Pseudomonadota</taxon>
        <taxon>Gammaproteobacteria</taxon>
        <taxon>Chromatiales</taxon>
        <taxon>Chromatiaceae</taxon>
        <taxon>Arsukibacterium</taxon>
    </lineage>
</organism>
<dbReference type="Pfam" id="PF05787">
    <property type="entry name" value="PhoX"/>
    <property type="match status" value="1"/>
</dbReference>